<dbReference type="InterPro" id="IPR031807">
    <property type="entry name" value="HicB-like"/>
</dbReference>
<sequence length="70" mass="7831">MKYTVVTEKGAFTYGAFVPDLPGCIAAGETREETLCLIKEAIAFHIGDLLRERQEIPRPCCDLMQVEENV</sequence>
<evidence type="ECO:0000259" key="1">
    <source>
        <dbReference type="Pfam" id="PF15919"/>
    </source>
</evidence>
<reference evidence="2" key="1">
    <citation type="submission" date="2019-02" db="EMBL/GenBank/DDBJ databases">
        <authorList>
            <person name="Gruber-Vodicka R. H."/>
            <person name="Seah K. B. B."/>
        </authorList>
    </citation>
    <scope>NUCLEOTIDE SEQUENCE</scope>
    <source>
        <strain evidence="3">BECK_BY19</strain>
        <strain evidence="2">BECK_BY8</strain>
    </source>
</reference>
<feature type="domain" description="HicB-like antitoxin of toxin-antitoxin system" evidence="1">
    <location>
        <begin position="4"/>
        <end position="59"/>
    </location>
</feature>
<dbReference type="PANTHER" id="PTHR34504:SF2">
    <property type="entry name" value="UPF0150 PROTEIN SSL0259"/>
    <property type="match status" value="1"/>
</dbReference>
<dbReference type="SUPFAM" id="SSF143100">
    <property type="entry name" value="TTHA1013/TTHA0281-like"/>
    <property type="match status" value="1"/>
</dbReference>
<evidence type="ECO:0000313" key="2">
    <source>
        <dbReference type="EMBL" id="VFK60863.1"/>
    </source>
</evidence>
<dbReference type="PANTHER" id="PTHR34504">
    <property type="entry name" value="ANTITOXIN HICB"/>
    <property type="match status" value="1"/>
</dbReference>
<dbReference type="Pfam" id="PF15919">
    <property type="entry name" value="HicB_lk_antitox"/>
    <property type="match status" value="1"/>
</dbReference>
<proteinExistence type="predicted"/>
<dbReference type="EMBL" id="CAADGD010000015">
    <property type="protein sequence ID" value="VFK69547.1"/>
    <property type="molecule type" value="Genomic_DNA"/>
</dbReference>
<gene>
    <name evidence="2" type="ORF">BECKUNK1418G_GA0071005_10142</name>
    <name evidence="3" type="ORF">BECKUNK1418H_GA0071006_101543</name>
</gene>
<organism evidence="2">
    <name type="scientific">Candidatus Kentrum sp. UNK</name>
    <dbReference type="NCBI Taxonomy" id="2126344"/>
    <lineage>
        <taxon>Bacteria</taxon>
        <taxon>Pseudomonadati</taxon>
        <taxon>Pseudomonadota</taxon>
        <taxon>Gammaproteobacteria</taxon>
        <taxon>Candidatus Kentrum</taxon>
    </lineage>
</organism>
<accession>A0A451A4B7</accession>
<dbReference type="EMBL" id="CAADFZ010000014">
    <property type="protein sequence ID" value="VFK60863.1"/>
    <property type="molecule type" value="Genomic_DNA"/>
</dbReference>
<name>A0A451A4B7_9GAMM</name>
<protein>
    <submittedName>
        <fullName evidence="2">Predicted nuclease of the RNAse H fold, HicB family</fullName>
    </submittedName>
</protein>
<evidence type="ECO:0000313" key="3">
    <source>
        <dbReference type="EMBL" id="VFK69547.1"/>
    </source>
</evidence>
<dbReference type="Gene3D" id="3.30.160.250">
    <property type="match status" value="1"/>
</dbReference>
<dbReference type="InterPro" id="IPR035069">
    <property type="entry name" value="TTHA1013/TTHA0281-like"/>
</dbReference>
<dbReference type="AlphaFoldDB" id="A0A451A4B7"/>
<dbReference type="InterPro" id="IPR051404">
    <property type="entry name" value="TA_system_antitoxin"/>
</dbReference>